<protein>
    <recommendedName>
        <fullName evidence="4">Translin-associated factor X-interacting protein 1 N-terminal domain-containing protein</fullName>
    </recommendedName>
</protein>
<accession>A0A1R2B7G5</accession>
<dbReference type="AlphaFoldDB" id="A0A1R2B7G5"/>
<keyword evidence="3" id="KW-1185">Reference proteome</keyword>
<gene>
    <name evidence="2" type="ORF">SteCoe_28785</name>
</gene>
<dbReference type="EMBL" id="MPUH01000879">
    <property type="protein sequence ID" value="OMJ72718.1"/>
    <property type="molecule type" value="Genomic_DNA"/>
</dbReference>
<dbReference type="Proteomes" id="UP000187209">
    <property type="component" value="Unassembled WGS sequence"/>
</dbReference>
<evidence type="ECO:0008006" key="4">
    <source>
        <dbReference type="Google" id="ProtNLM"/>
    </source>
</evidence>
<keyword evidence="1" id="KW-0175">Coiled coil</keyword>
<reference evidence="2 3" key="1">
    <citation type="submission" date="2016-11" db="EMBL/GenBank/DDBJ databases">
        <title>The macronuclear genome of Stentor coeruleus: a giant cell with tiny introns.</title>
        <authorList>
            <person name="Slabodnick M."/>
            <person name="Ruby J.G."/>
            <person name="Reiff S.B."/>
            <person name="Swart E.C."/>
            <person name="Gosai S."/>
            <person name="Prabakaran S."/>
            <person name="Witkowska E."/>
            <person name="Larue G.E."/>
            <person name="Fisher S."/>
            <person name="Freeman R.M."/>
            <person name="Gunawardena J."/>
            <person name="Chu W."/>
            <person name="Stover N.A."/>
            <person name="Gregory B.D."/>
            <person name="Nowacki M."/>
            <person name="Derisi J."/>
            <person name="Roy S.W."/>
            <person name="Marshall W.F."/>
            <person name="Sood P."/>
        </authorList>
    </citation>
    <scope>NUCLEOTIDE SEQUENCE [LARGE SCALE GENOMIC DNA]</scope>
    <source>
        <strain evidence="2">WM001</strain>
    </source>
</reference>
<evidence type="ECO:0000313" key="3">
    <source>
        <dbReference type="Proteomes" id="UP000187209"/>
    </source>
</evidence>
<sequence>MKVQIKKNHYNKSIIIMSKIFSLGPYLDKSKSKFHEIKHELSYSFDNIKSFQSKKTSLPKFMPIAGLPNTNSHSHSALKLRKISINRKFKSKIDPHYTTESDNVNLLTIKNKYLEPPTFEILENILGPDNKVKIINKDEDLYNKIIAIEDTDIRYNTAVSALDEILLESNPYNKTLTLIKSEYHKHIELLSKKIDQEKNDKLELEKCNRALSSELEKIMELYKKTSTDHQELYKKYIKITDTLIKISNVKVNKFELTKKNWKKILKKNRYYELIFSKVNKDLEYYKEKSQKLYRILERLEKAGCNVSEAIETESKECVYIKNVVDEEEAPDSTDYEDLCSGRDKKEVCRKKVPELDLKGILDCYYKASAFESESESSGLPF</sequence>
<organism evidence="2 3">
    <name type="scientific">Stentor coeruleus</name>
    <dbReference type="NCBI Taxonomy" id="5963"/>
    <lineage>
        <taxon>Eukaryota</taxon>
        <taxon>Sar</taxon>
        <taxon>Alveolata</taxon>
        <taxon>Ciliophora</taxon>
        <taxon>Postciliodesmatophora</taxon>
        <taxon>Heterotrichea</taxon>
        <taxon>Heterotrichida</taxon>
        <taxon>Stentoridae</taxon>
        <taxon>Stentor</taxon>
    </lineage>
</organism>
<comment type="caution">
    <text evidence="2">The sequence shown here is derived from an EMBL/GenBank/DDBJ whole genome shotgun (WGS) entry which is preliminary data.</text>
</comment>
<evidence type="ECO:0000256" key="1">
    <source>
        <dbReference type="SAM" id="Coils"/>
    </source>
</evidence>
<name>A0A1R2B7G5_9CILI</name>
<proteinExistence type="predicted"/>
<feature type="coiled-coil region" evidence="1">
    <location>
        <begin position="187"/>
        <end position="214"/>
    </location>
</feature>
<evidence type="ECO:0000313" key="2">
    <source>
        <dbReference type="EMBL" id="OMJ72718.1"/>
    </source>
</evidence>